<sequence>MACNPVTNLSVAANFSNKIICHAIVLIGNKIDVEARKPIHHEIQSRYGADIYEAEVAGVSFKLRSLRSFRRCHT</sequence>
<dbReference type="AlphaFoldDB" id="A0A9E7JUK1"/>
<evidence type="ECO:0000313" key="1">
    <source>
        <dbReference type="EMBL" id="URD94937.1"/>
    </source>
</evidence>
<protein>
    <submittedName>
        <fullName evidence="1">Uncharacterized protein</fullName>
    </submittedName>
</protein>
<evidence type="ECO:0000313" key="2">
    <source>
        <dbReference type="Proteomes" id="UP001055439"/>
    </source>
</evidence>
<reference evidence="1" key="1">
    <citation type="submission" date="2022-05" db="EMBL/GenBank/DDBJ databases">
        <title>The Musa troglodytarum L. genome provides insights into the mechanism of non-climacteric behaviour and enrichment of carotenoids.</title>
        <authorList>
            <person name="Wang J."/>
        </authorList>
    </citation>
    <scope>NUCLEOTIDE SEQUENCE</scope>
    <source>
        <tissue evidence="1">Leaf</tissue>
    </source>
</reference>
<organism evidence="1 2">
    <name type="scientific">Musa troglodytarum</name>
    <name type="common">fe'i banana</name>
    <dbReference type="NCBI Taxonomy" id="320322"/>
    <lineage>
        <taxon>Eukaryota</taxon>
        <taxon>Viridiplantae</taxon>
        <taxon>Streptophyta</taxon>
        <taxon>Embryophyta</taxon>
        <taxon>Tracheophyta</taxon>
        <taxon>Spermatophyta</taxon>
        <taxon>Magnoliopsida</taxon>
        <taxon>Liliopsida</taxon>
        <taxon>Zingiberales</taxon>
        <taxon>Musaceae</taxon>
        <taxon>Musa</taxon>
    </lineage>
</organism>
<proteinExistence type="predicted"/>
<dbReference type="Proteomes" id="UP001055439">
    <property type="component" value="Chromosome 4"/>
</dbReference>
<name>A0A9E7JUK1_9LILI</name>
<keyword evidence="2" id="KW-1185">Reference proteome</keyword>
<dbReference type="EMBL" id="CP097506">
    <property type="protein sequence ID" value="URD94937.1"/>
    <property type="molecule type" value="Genomic_DNA"/>
</dbReference>
<accession>A0A9E7JUK1</accession>
<gene>
    <name evidence="1" type="ORF">MUK42_36210</name>
</gene>